<dbReference type="Gene3D" id="2.60.40.1930">
    <property type="match status" value="1"/>
</dbReference>
<feature type="domain" description="Putative glutamine amidotransferase" evidence="1">
    <location>
        <begin position="16"/>
        <end position="177"/>
    </location>
</feature>
<name>A0A3B1CJT2_9ZZZZ</name>
<protein>
    <recommendedName>
        <fullName evidence="1">Putative glutamine amidotransferase domain-containing protein</fullName>
    </recommendedName>
</protein>
<dbReference type="AlphaFoldDB" id="A0A3B1CJT2"/>
<dbReference type="InterPro" id="IPR010768">
    <property type="entry name" value="GATase1-like"/>
</dbReference>
<dbReference type="InterPro" id="IPR029062">
    <property type="entry name" value="Class_I_gatase-like"/>
</dbReference>
<sequence length="361" mass="40891">MFQNFRFESFIDKKLLSNIKSYVQEGGAFLMIGGELSFQGGGYDRTPIEDILPVTMQKVGKNFSGPEFQPVMEKKLQRHPILRLEKKAAFNRKAWSSLPMLNGLNLGLTAKPKAHVLFNFKTKSGSVPVFATLKTGKGRTAILATDSSWNWNFRKVGEGGSGRYYERFWNNVIDWITNAQETRLLRLETDKESYKEGEEVLVRFNVLKEDYTPASKEKVSLTLLKASGKSGNHLLETDDNGDGAFQFLPEREGFYTVEIEVDRNGEKLSDKISFGVSGETAEFDKPLVNASLLKNISAITGGQYAVLDAAKDLSRYQFENPEVMVQTKRKTLSLWDNWWTYGLLVGFLMVDWWARRKSGLS</sequence>
<proteinExistence type="predicted"/>
<organism evidence="2">
    <name type="scientific">hydrothermal vent metagenome</name>
    <dbReference type="NCBI Taxonomy" id="652676"/>
    <lineage>
        <taxon>unclassified sequences</taxon>
        <taxon>metagenomes</taxon>
        <taxon>ecological metagenomes</taxon>
    </lineage>
</organism>
<dbReference type="SUPFAM" id="SSF52317">
    <property type="entry name" value="Class I glutamine amidotransferase-like"/>
    <property type="match status" value="1"/>
</dbReference>
<dbReference type="PANTHER" id="PTHR37947:SF1">
    <property type="entry name" value="BLL2462 PROTEIN"/>
    <property type="match status" value="1"/>
</dbReference>
<evidence type="ECO:0000313" key="2">
    <source>
        <dbReference type="EMBL" id="VAX30776.1"/>
    </source>
</evidence>
<evidence type="ECO:0000259" key="1">
    <source>
        <dbReference type="Pfam" id="PF07090"/>
    </source>
</evidence>
<reference evidence="2" key="1">
    <citation type="submission" date="2018-06" db="EMBL/GenBank/DDBJ databases">
        <authorList>
            <person name="Zhirakovskaya E."/>
        </authorList>
    </citation>
    <scope>NUCLEOTIDE SEQUENCE</scope>
</reference>
<dbReference type="Gene3D" id="3.40.50.880">
    <property type="match status" value="1"/>
</dbReference>
<dbReference type="PANTHER" id="PTHR37947">
    <property type="entry name" value="BLL2462 PROTEIN"/>
    <property type="match status" value="1"/>
</dbReference>
<dbReference type="EMBL" id="UOGG01000128">
    <property type="protein sequence ID" value="VAX30776.1"/>
    <property type="molecule type" value="Genomic_DNA"/>
</dbReference>
<gene>
    <name evidence="2" type="ORF">MNBD_NITROSPINAE05-1194</name>
</gene>
<dbReference type="Pfam" id="PF07090">
    <property type="entry name" value="GATase1_like"/>
    <property type="match status" value="1"/>
</dbReference>
<accession>A0A3B1CJT2</accession>